<dbReference type="GO" id="GO:0032259">
    <property type="term" value="P:methylation"/>
    <property type="evidence" value="ECO:0007669"/>
    <property type="project" value="UniProtKB-KW"/>
</dbReference>
<evidence type="ECO:0000256" key="3">
    <source>
        <dbReference type="ARBA" id="ARBA00022490"/>
    </source>
</evidence>
<evidence type="ECO:0000256" key="4">
    <source>
        <dbReference type="ARBA" id="ARBA00022603"/>
    </source>
</evidence>
<keyword evidence="7 9" id="KW-0234">DNA repair</keyword>
<dbReference type="CDD" id="cd06445">
    <property type="entry name" value="ATase"/>
    <property type="match status" value="1"/>
</dbReference>
<dbReference type="RefSeq" id="WP_047262308.1">
    <property type="nucleotide sequence ID" value="NZ_CP011542.1"/>
</dbReference>
<dbReference type="InterPro" id="IPR023546">
    <property type="entry name" value="MGMT"/>
</dbReference>
<dbReference type="InterPro" id="IPR001497">
    <property type="entry name" value="MethylDNA_cys_MeTrfase_AS"/>
</dbReference>
<dbReference type="SUPFAM" id="SSF46767">
    <property type="entry name" value="Methylated DNA-protein cysteine methyltransferase, C-terminal domain"/>
    <property type="match status" value="1"/>
</dbReference>
<dbReference type="Proteomes" id="UP000035199">
    <property type="component" value="Chromosome"/>
</dbReference>
<dbReference type="STRING" id="571915.CMUST_09665"/>
<dbReference type="HAMAP" id="MF_00772">
    <property type="entry name" value="OGT"/>
    <property type="match status" value="1"/>
</dbReference>
<evidence type="ECO:0000256" key="9">
    <source>
        <dbReference type="HAMAP-Rule" id="MF_00772"/>
    </source>
</evidence>
<dbReference type="AlphaFoldDB" id="A0A0G3GYL3"/>
<feature type="active site" description="Nucleophile; methyl group acceptor" evidence="9">
    <location>
        <position position="134"/>
    </location>
</feature>
<evidence type="ECO:0000256" key="1">
    <source>
        <dbReference type="ARBA" id="ARBA00001286"/>
    </source>
</evidence>
<evidence type="ECO:0000259" key="11">
    <source>
        <dbReference type="Pfam" id="PF02870"/>
    </source>
</evidence>
<dbReference type="InterPro" id="IPR008332">
    <property type="entry name" value="MethylG_MeTrfase_N"/>
</dbReference>
<evidence type="ECO:0000256" key="6">
    <source>
        <dbReference type="ARBA" id="ARBA00022763"/>
    </source>
</evidence>
<comment type="miscellaneous">
    <text evidence="9">This enzyme catalyzes only one turnover and therefore is not strictly catalytic. According to one definition, an enzyme is a biocatalyst that acts repeatedly and over many reaction cycles.</text>
</comment>
<evidence type="ECO:0000259" key="10">
    <source>
        <dbReference type="Pfam" id="PF01035"/>
    </source>
</evidence>
<dbReference type="Gene3D" id="3.30.160.70">
    <property type="entry name" value="Methylated DNA-protein cysteine methyltransferase domain"/>
    <property type="match status" value="1"/>
</dbReference>
<reference evidence="13" key="2">
    <citation type="submission" date="2015-05" db="EMBL/GenBank/DDBJ databases">
        <title>Complete genome sequence of Corynebacterium mustelae DSM 45274, isolated from various tissues of a male ferret with lethal sepsis.</title>
        <authorList>
            <person name="Ruckert C."/>
            <person name="Albersmeier A."/>
            <person name="Winkler A."/>
            <person name="Tauch A."/>
        </authorList>
    </citation>
    <scope>NUCLEOTIDE SEQUENCE [LARGE SCALE GENOMIC DNA]</scope>
    <source>
        <strain evidence="13">DSM 45274</strain>
    </source>
</reference>
<dbReference type="PANTHER" id="PTHR10815:SF5">
    <property type="entry name" value="METHYLATED-DNA--PROTEIN-CYSTEINE METHYLTRANSFERASE"/>
    <property type="match status" value="1"/>
</dbReference>
<dbReference type="GO" id="GO:0003908">
    <property type="term" value="F:methylated-DNA-[protein]-cysteine S-methyltransferase activity"/>
    <property type="evidence" value="ECO:0007669"/>
    <property type="project" value="UniProtKB-UniRule"/>
</dbReference>
<dbReference type="SUPFAM" id="SSF53155">
    <property type="entry name" value="Methylated DNA-protein cysteine methyltransferase domain"/>
    <property type="match status" value="1"/>
</dbReference>
<gene>
    <name evidence="12" type="ORF">CMUST_09665</name>
</gene>
<dbReference type="PROSITE" id="PS00374">
    <property type="entry name" value="MGMT"/>
    <property type="match status" value="1"/>
</dbReference>
<evidence type="ECO:0000313" key="13">
    <source>
        <dbReference type="Proteomes" id="UP000035199"/>
    </source>
</evidence>
<keyword evidence="13" id="KW-1185">Reference proteome</keyword>
<evidence type="ECO:0000313" key="12">
    <source>
        <dbReference type="EMBL" id="AKK06249.1"/>
    </source>
</evidence>
<feature type="domain" description="Methylated-DNA-[protein]-cysteine S-methyltransferase DNA binding" evidence="10">
    <location>
        <begin position="80"/>
        <end position="162"/>
    </location>
</feature>
<dbReference type="GO" id="GO:0005737">
    <property type="term" value="C:cytoplasm"/>
    <property type="evidence" value="ECO:0007669"/>
    <property type="project" value="UniProtKB-SubCell"/>
</dbReference>
<evidence type="ECO:0000256" key="2">
    <source>
        <dbReference type="ARBA" id="ARBA00008711"/>
    </source>
</evidence>
<name>A0A0G3GYL3_9CORY</name>
<dbReference type="InterPro" id="IPR036217">
    <property type="entry name" value="MethylDNA_cys_MeTrfase_DNAb"/>
</dbReference>
<comment type="function">
    <text evidence="9">Involved in the cellular defense against the biological effects of O6-methylguanine (O6-MeG) and O4-methylthymine (O4-MeT) in DNA. Repairs the methylated nucleobase in DNA by stoichiometrically transferring the methyl group to a cysteine residue in the enzyme. This is a suicide reaction: the enzyme is irreversibly inactivated.</text>
</comment>
<comment type="catalytic activity">
    <reaction evidence="8 9">
        <text>a 6-O-methyl-2'-deoxyguanosine in DNA + L-cysteinyl-[protein] = S-methyl-L-cysteinyl-[protein] + a 2'-deoxyguanosine in DNA</text>
        <dbReference type="Rhea" id="RHEA:24000"/>
        <dbReference type="Rhea" id="RHEA-COMP:10131"/>
        <dbReference type="Rhea" id="RHEA-COMP:10132"/>
        <dbReference type="Rhea" id="RHEA-COMP:11367"/>
        <dbReference type="Rhea" id="RHEA-COMP:11368"/>
        <dbReference type="ChEBI" id="CHEBI:29950"/>
        <dbReference type="ChEBI" id="CHEBI:82612"/>
        <dbReference type="ChEBI" id="CHEBI:85445"/>
        <dbReference type="ChEBI" id="CHEBI:85448"/>
        <dbReference type="EC" id="2.1.1.63"/>
    </reaction>
</comment>
<dbReference type="Pfam" id="PF01035">
    <property type="entry name" value="DNA_binding_1"/>
    <property type="match status" value="1"/>
</dbReference>
<sequence>MFTAEYLAPLGTYTIACTDNHVCGVWAKGQKYDQATLAPRSVVDPTAPMVRQTITWLDRYFAGEEPDITELPLKPEGSGFRQAVWEILCQIPYGQYRTYGDIAAQLAAKSDSPMSAQAVGGAVGHNPISIIIPCHRVVGSAGSLTGYAAGTDAKLWLLKHENADLSGLKIPGN</sequence>
<organism evidence="12 13">
    <name type="scientific">Corynebacterium mustelae</name>
    <dbReference type="NCBI Taxonomy" id="571915"/>
    <lineage>
        <taxon>Bacteria</taxon>
        <taxon>Bacillati</taxon>
        <taxon>Actinomycetota</taxon>
        <taxon>Actinomycetes</taxon>
        <taxon>Mycobacteriales</taxon>
        <taxon>Corynebacteriaceae</taxon>
        <taxon>Corynebacterium</taxon>
    </lineage>
</organism>
<dbReference type="PANTHER" id="PTHR10815">
    <property type="entry name" value="METHYLATED-DNA--PROTEIN-CYSTEINE METHYLTRANSFERASE"/>
    <property type="match status" value="1"/>
</dbReference>
<comment type="catalytic activity">
    <reaction evidence="1 9">
        <text>a 4-O-methyl-thymidine in DNA + L-cysteinyl-[protein] = a thymidine in DNA + S-methyl-L-cysteinyl-[protein]</text>
        <dbReference type="Rhea" id="RHEA:53428"/>
        <dbReference type="Rhea" id="RHEA-COMP:10131"/>
        <dbReference type="Rhea" id="RHEA-COMP:10132"/>
        <dbReference type="Rhea" id="RHEA-COMP:13555"/>
        <dbReference type="Rhea" id="RHEA-COMP:13556"/>
        <dbReference type="ChEBI" id="CHEBI:29950"/>
        <dbReference type="ChEBI" id="CHEBI:82612"/>
        <dbReference type="ChEBI" id="CHEBI:137386"/>
        <dbReference type="ChEBI" id="CHEBI:137387"/>
        <dbReference type="EC" id="2.1.1.63"/>
    </reaction>
</comment>
<dbReference type="KEGG" id="cmv:CMUST_09665"/>
<dbReference type="FunFam" id="1.10.10.10:FF:000214">
    <property type="entry name" value="Methylated-DNA--protein-cysteine methyltransferase"/>
    <property type="match status" value="1"/>
</dbReference>
<dbReference type="Gene3D" id="1.10.10.10">
    <property type="entry name" value="Winged helix-like DNA-binding domain superfamily/Winged helix DNA-binding domain"/>
    <property type="match status" value="1"/>
</dbReference>
<evidence type="ECO:0000256" key="7">
    <source>
        <dbReference type="ARBA" id="ARBA00023204"/>
    </source>
</evidence>
<dbReference type="EMBL" id="CP011542">
    <property type="protein sequence ID" value="AKK06249.1"/>
    <property type="molecule type" value="Genomic_DNA"/>
</dbReference>
<proteinExistence type="inferred from homology"/>
<comment type="subcellular location">
    <subcellularLocation>
        <location evidence="9">Cytoplasm</location>
    </subcellularLocation>
</comment>
<feature type="domain" description="Methylguanine DNA methyltransferase ribonuclease-like" evidence="11">
    <location>
        <begin position="6"/>
        <end position="75"/>
    </location>
</feature>
<dbReference type="InterPro" id="IPR036388">
    <property type="entry name" value="WH-like_DNA-bd_sf"/>
</dbReference>
<keyword evidence="6 9" id="KW-0227">DNA damage</keyword>
<accession>A0A0G3GYL3</accession>
<dbReference type="NCBIfam" id="TIGR00589">
    <property type="entry name" value="ogt"/>
    <property type="match status" value="1"/>
</dbReference>
<dbReference type="OrthoDB" id="9802228at2"/>
<evidence type="ECO:0000256" key="8">
    <source>
        <dbReference type="ARBA" id="ARBA00049348"/>
    </source>
</evidence>
<dbReference type="InterPro" id="IPR036631">
    <property type="entry name" value="MGMT_N_sf"/>
</dbReference>
<protein>
    <recommendedName>
        <fullName evidence="9">Methylated-DNA--protein-cysteine methyltransferase</fullName>
        <ecNumber evidence="9">2.1.1.63</ecNumber>
    </recommendedName>
    <alternativeName>
        <fullName evidence="9">6-O-methylguanine-DNA methyltransferase</fullName>
        <shortName evidence="9">MGMT</shortName>
    </alternativeName>
    <alternativeName>
        <fullName evidence="9">O-6-methylguanine-DNA-alkyltransferase</fullName>
    </alternativeName>
</protein>
<dbReference type="PATRIC" id="fig|571915.4.peg.2049"/>
<reference evidence="12 13" key="1">
    <citation type="journal article" date="2015" name="Genome Announc.">
        <title>Complete Genome Sequence of the Type Strain Corynebacterium mustelae DSM 45274, Isolated from Various Tissues of a Male Ferret with Lethal Sepsis.</title>
        <authorList>
            <person name="Ruckert C."/>
            <person name="Eimer J."/>
            <person name="Winkler A."/>
            <person name="Tauch A."/>
        </authorList>
    </citation>
    <scope>NUCLEOTIDE SEQUENCE [LARGE SCALE GENOMIC DNA]</scope>
    <source>
        <strain evidence="12 13">DSM 45274</strain>
    </source>
</reference>
<dbReference type="GO" id="GO:0006307">
    <property type="term" value="P:DNA alkylation repair"/>
    <property type="evidence" value="ECO:0007669"/>
    <property type="project" value="UniProtKB-UniRule"/>
</dbReference>
<evidence type="ECO:0000256" key="5">
    <source>
        <dbReference type="ARBA" id="ARBA00022679"/>
    </source>
</evidence>
<keyword evidence="3 9" id="KW-0963">Cytoplasm</keyword>
<keyword evidence="5 9" id="KW-0808">Transferase</keyword>
<dbReference type="EC" id="2.1.1.63" evidence="9"/>
<dbReference type="InterPro" id="IPR014048">
    <property type="entry name" value="MethylDNA_cys_MeTrfase_DNA-bd"/>
</dbReference>
<comment type="similarity">
    <text evidence="2 9">Belongs to the MGMT family.</text>
</comment>
<keyword evidence="4 9" id="KW-0489">Methyltransferase</keyword>
<dbReference type="Pfam" id="PF02870">
    <property type="entry name" value="Methyltransf_1N"/>
    <property type="match status" value="1"/>
</dbReference>